<proteinExistence type="predicted"/>
<keyword evidence="2" id="KW-1185">Reference proteome</keyword>
<gene>
    <name evidence="1" type="ORF">BDN70DRAFT_995886</name>
</gene>
<evidence type="ECO:0000313" key="2">
    <source>
        <dbReference type="Proteomes" id="UP000807469"/>
    </source>
</evidence>
<name>A0A9P6CXZ6_9AGAR</name>
<evidence type="ECO:0008006" key="3">
    <source>
        <dbReference type="Google" id="ProtNLM"/>
    </source>
</evidence>
<dbReference type="Proteomes" id="UP000807469">
    <property type="component" value="Unassembled WGS sequence"/>
</dbReference>
<dbReference type="InterPro" id="IPR008775">
    <property type="entry name" value="Phytyl_CoA_dOase-like"/>
</dbReference>
<sequence>MGLKSLYETQGYVVVPNLIPSEDRAGLEKAVERVVRQTRDGSWPHRRTVGRQFPPYDNDNPDSWGVQHLMHPDLKEPTFVKWYTSSAFLQAVMELLECKESDLQMELLNLLINPVSHDFALRWHRDDISEDVSPEEEQRALNNWQYGVQWNTALYTDSCLFVVPRSHKIPRTEEQRKLSSGQILENALDMPGSICLVLQPGETVFYNNNILHCGAYNSKQPRATLHGCMGDIKAGVTRARNILQHGLEWMKGDAFRQTLPPELATSFSLKN</sequence>
<dbReference type="SUPFAM" id="SSF51197">
    <property type="entry name" value="Clavaminate synthase-like"/>
    <property type="match status" value="1"/>
</dbReference>
<dbReference type="EMBL" id="MU155305">
    <property type="protein sequence ID" value="KAF9476138.1"/>
    <property type="molecule type" value="Genomic_DNA"/>
</dbReference>
<protein>
    <recommendedName>
        <fullName evidence="3">Phytanoyl-CoA dioxygenase</fullName>
    </recommendedName>
</protein>
<comment type="caution">
    <text evidence="1">The sequence shown here is derived from an EMBL/GenBank/DDBJ whole genome shotgun (WGS) entry which is preliminary data.</text>
</comment>
<organism evidence="1 2">
    <name type="scientific">Pholiota conissans</name>
    <dbReference type="NCBI Taxonomy" id="109636"/>
    <lineage>
        <taxon>Eukaryota</taxon>
        <taxon>Fungi</taxon>
        <taxon>Dikarya</taxon>
        <taxon>Basidiomycota</taxon>
        <taxon>Agaricomycotina</taxon>
        <taxon>Agaricomycetes</taxon>
        <taxon>Agaricomycetidae</taxon>
        <taxon>Agaricales</taxon>
        <taxon>Agaricineae</taxon>
        <taxon>Strophariaceae</taxon>
        <taxon>Pholiota</taxon>
    </lineage>
</organism>
<dbReference type="Gene3D" id="2.60.120.620">
    <property type="entry name" value="q2cbj1_9rhob like domain"/>
    <property type="match status" value="1"/>
</dbReference>
<dbReference type="AlphaFoldDB" id="A0A9P6CXZ6"/>
<reference evidence="1" key="1">
    <citation type="submission" date="2020-11" db="EMBL/GenBank/DDBJ databases">
        <authorList>
            <consortium name="DOE Joint Genome Institute"/>
            <person name="Ahrendt S."/>
            <person name="Riley R."/>
            <person name="Andreopoulos W."/>
            <person name="Labutti K."/>
            <person name="Pangilinan J."/>
            <person name="Ruiz-Duenas F.J."/>
            <person name="Barrasa J.M."/>
            <person name="Sanchez-Garcia M."/>
            <person name="Camarero S."/>
            <person name="Miyauchi S."/>
            <person name="Serrano A."/>
            <person name="Linde D."/>
            <person name="Babiker R."/>
            <person name="Drula E."/>
            <person name="Ayuso-Fernandez I."/>
            <person name="Pacheco R."/>
            <person name="Padilla G."/>
            <person name="Ferreira P."/>
            <person name="Barriuso J."/>
            <person name="Kellner H."/>
            <person name="Castanera R."/>
            <person name="Alfaro M."/>
            <person name="Ramirez L."/>
            <person name="Pisabarro A.G."/>
            <person name="Kuo A."/>
            <person name="Tritt A."/>
            <person name="Lipzen A."/>
            <person name="He G."/>
            <person name="Yan M."/>
            <person name="Ng V."/>
            <person name="Cullen D."/>
            <person name="Martin F."/>
            <person name="Rosso M.-N."/>
            <person name="Henrissat B."/>
            <person name="Hibbett D."/>
            <person name="Martinez A.T."/>
            <person name="Grigoriev I.V."/>
        </authorList>
    </citation>
    <scope>NUCLEOTIDE SEQUENCE</scope>
    <source>
        <strain evidence="1">CIRM-BRFM 674</strain>
    </source>
</reference>
<dbReference type="OrthoDB" id="2106152at2759"/>
<dbReference type="PANTHER" id="PTHR40470">
    <property type="entry name" value="PHYTANOYL-COA DIOXYGENASE FAMILY PROTEIN (AFU_ORTHOLOGUE AFUA_2G15850)"/>
    <property type="match status" value="1"/>
</dbReference>
<dbReference type="PANTHER" id="PTHR40470:SF1">
    <property type="entry name" value="PHYTANOYL-COA DIOXYGENASE FAMILY PROTEIN (AFU_ORTHOLOGUE AFUA_2G15850)"/>
    <property type="match status" value="1"/>
</dbReference>
<accession>A0A9P6CXZ6</accession>
<evidence type="ECO:0000313" key="1">
    <source>
        <dbReference type="EMBL" id="KAF9476138.1"/>
    </source>
</evidence>
<dbReference type="Pfam" id="PF05721">
    <property type="entry name" value="PhyH"/>
    <property type="match status" value="1"/>
</dbReference>